<keyword evidence="7" id="KW-1185">Reference proteome</keyword>
<comment type="caution">
    <text evidence="6">The sequence shown here is derived from an EMBL/GenBank/DDBJ whole genome shotgun (WGS) entry which is preliminary data.</text>
</comment>
<comment type="subcellular location">
    <subcellularLocation>
        <location evidence="1">Membrane</location>
        <topology evidence="1">Single-pass membrane protein</topology>
    </subcellularLocation>
</comment>
<dbReference type="SUPFAM" id="SSF140478">
    <property type="entry name" value="LemA-like"/>
    <property type="match status" value="1"/>
</dbReference>
<name>A0ABS9TUY7_9PSEU</name>
<evidence type="ECO:0000256" key="3">
    <source>
        <dbReference type="ARBA" id="ARBA00022692"/>
    </source>
</evidence>
<evidence type="ECO:0000256" key="4">
    <source>
        <dbReference type="ARBA" id="ARBA00022989"/>
    </source>
</evidence>
<keyword evidence="5" id="KW-0472">Membrane</keyword>
<proteinExistence type="inferred from homology"/>
<evidence type="ECO:0000256" key="2">
    <source>
        <dbReference type="ARBA" id="ARBA00008854"/>
    </source>
</evidence>
<gene>
    <name evidence="6" type="ORF">MMF94_42445</name>
</gene>
<sequence>MNVVLVVASALLVVALLLVAWFVVTYNSLIRGRNAADNAWAQVDVQLKRRYDLVPNLIETVRGYAAHERATLDSVVAARAAAISAHGPAHQAQAEEMLSGALRGLIAVAEAYPQLRAGRNFADLQAELADTENRIAYARQYYNDAVLTYNNAVQTVPTALVATTTGFWQREFFQPAGVEHGPVQVRF</sequence>
<keyword evidence="3" id="KW-0812">Transmembrane</keyword>
<dbReference type="EMBL" id="JAKXMK010000068">
    <property type="protein sequence ID" value="MCH6172375.1"/>
    <property type="molecule type" value="Genomic_DNA"/>
</dbReference>
<dbReference type="Proteomes" id="UP001299970">
    <property type="component" value="Unassembled WGS sequence"/>
</dbReference>
<evidence type="ECO:0000256" key="1">
    <source>
        <dbReference type="ARBA" id="ARBA00004167"/>
    </source>
</evidence>
<comment type="similarity">
    <text evidence="2">Belongs to the LemA family.</text>
</comment>
<dbReference type="Gene3D" id="1.20.1440.20">
    <property type="entry name" value="LemA-like domain"/>
    <property type="match status" value="1"/>
</dbReference>
<reference evidence="6 7" key="1">
    <citation type="submission" date="2022-03" db="EMBL/GenBank/DDBJ databases">
        <title>Pseudonocardia alaer sp. nov., a novel actinomycete isolated from reed forest soil.</title>
        <authorList>
            <person name="Wang L."/>
        </authorList>
    </citation>
    <scope>NUCLEOTIDE SEQUENCE [LARGE SCALE GENOMIC DNA]</scope>
    <source>
        <strain evidence="6 7">Y-16303</strain>
    </source>
</reference>
<accession>A0ABS9TUY7</accession>
<dbReference type="InterPro" id="IPR023353">
    <property type="entry name" value="LemA-like_dom_sf"/>
</dbReference>
<protein>
    <submittedName>
        <fullName evidence="6">LemA family protein</fullName>
    </submittedName>
</protein>
<evidence type="ECO:0000313" key="6">
    <source>
        <dbReference type="EMBL" id="MCH6172375.1"/>
    </source>
</evidence>
<evidence type="ECO:0000313" key="7">
    <source>
        <dbReference type="Proteomes" id="UP001299970"/>
    </source>
</evidence>
<dbReference type="PANTHER" id="PTHR34478:SF2">
    <property type="entry name" value="MEMBRANE PROTEIN"/>
    <property type="match status" value="1"/>
</dbReference>
<dbReference type="InterPro" id="IPR007156">
    <property type="entry name" value="MamQ_LemA"/>
</dbReference>
<evidence type="ECO:0000256" key="5">
    <source>
        <dbReference type="ARBA" id="ARBA00023136"/>
    </source>
</evidence>
<dbReference type="Pfam" id="PF04011">
    <property type="entry name" value="LemA"/>
    <property type="match status" value="1"/>
</dbReference>
<dbReference type="RefSeq" id="WP_241043179.1">
    <property type="nucleotide sequence ID" value="NZ_BAAAJF010000075.1"/>
</dbReference>
<organism evidence="6 7">
    <name type="scientific">Pseudonocardia alaniniphila</name>
    <dbReference type="NCBI Taxonomy" id="75291"/>
    <lineage>
        <taxon>Bacteria</taxon>
        <taxon>Bacillati</taxon>
        <taxon>Actinomycetota</taxon>
        <taxon>Actinomycetes</taxon>
        <taxon>Pseudonocardiales</taxon>
        <taxon>Pseudonocardiaceae</taxon>
        <taxon>Pseudonocardia</taxon>
    </lineage>
</organism>
<keyword evidence="4" id="KW-1133">Transmembrane helix</keyword>
<dbReference type="PANTHER" id="PTHR34478">
    <property type="entry name" value="PROTEIN LEMA"/>
    <property type="match status" value="1"/>
</dbReference>